<keyword evidence="6" id="KW-0597">Phosphoprotein</keyword>
<feature type="region of interest" description="Disordered" evidence="9">
    <location>
        <begin position="34"/>
        <end position="60"/>
    </location>
</feature>
<dbReference type="InterPro" id="IPR001588">
    <property type="entry name" value="Casein"/>
</dbReference>
<feature type="chain" id="PRO_5028432005" description="Beta-casein" evidence="10">
    <location>
        <begin position="16"/>
        <end position="229"/>
    </location>
</feature>
<dbReference type="InterPro" id="IPR016345">
    <property type="entry name" value="Casein_beta"/>
</dbReference>
<dbReference type="PANTHER" id="PTHR11500:SF0">
    <property type="entry name" value="BETA-CASEIN"/>
    <property type="match status" value="1"/>
</dbReference>
<gene>
    <name evidence="12" type="primary">CSN2</name>
</gene>
<dbReference type="GO" id="GO:0005615">
    <property type="term" value="C:extracellular space"/>
    <property type="evidence" value="ECO:0007669"/>
    <property type="project" value="TreeGrafter"/>
</dbReference>
<evidence type="ECO:0000256" key="4">
    <source>
        <dbReference type="ARBA" id="ARBA00018977"/>
    </source>
</evidence>
<keyword evidence="8" id="KW-0494">Milk protein</keyword>
<feature type="signal peptide" evidence="10">
    <location>
        <begin position="1"/>
        <end position="15"/>
    </location>
</feature>
<evidence type="ECO:0000256" key="3">
    <source>
        <dbReference type="ARBA" id="ARBA00008083"/>
    </source>
</evidence>
<reference evidence="12" key="1">
    <citation type="submission" date="2025-08" db="UniProtKB">
        <authorList>
            <consortium name="RefSeq"/>
        </authorList>
    </citation>
    <scope>IDENTIFICATION</scope>
    <source>
        <tissue evidence="12">Kidney</tissue>
    </source>
</reference>
<dbReference type="PANTHER" id="PTHR11500">
    <property type="entry name" value="BETA CASEIN"/>
    <property type="match status" value="1"/>
</dbReference>
<name>A0A6P3Q4A9_PTEVA</name>
<evidence type="ECO:0000256" key="6">
    <source>
        <dbReference type="ARBA" id="ARBA00022553"/>
    </source>
</evidence>
<keyword evidence="5" id="KW-0964">Secreted</keyword>
<dbReference type="GeneID" id="105292471"/>
<evidence type="ECO:0000313" key="11">
    <source>
        <dbReference type="Proteomes" id="UP000515202"/>
    </source>
</evidence>
<dbReference type="AlphaFoldDB" id="A0A6P3Q4A9"/>
<comment type="subcellular location">
    <subcellularLocation>
        <location evidence="2">Secreted</location>
    </subcellularLocation>
</comment>
<dbReference type="InterPro" id="IPR031305">
    <property type="entry name" value="Casein_CS"/>
</dbReference>
<evidence type="ECO:0000256" key="1">
    <source>
        <dbReference type="ARBA" id="ARBA00002287"/>
    </source>
</evidence>
<sequence>MKVLILACLVALALARETVESLSNSEESITHIKKKLEQSEREKQQQRKNGRRDEIHSSVQPQPVLYPYAEPIPYTVLPQNVLPFAQPAMVLPFFQPEIMEVSKAKETAFPKRKVMPFSERQIPNLTDPKNPHLSQPQVQPLMHQVSQPLFQIPMLPTQPLLSIPQPKVMPFTQQVMTYPQRNMPIQALLQYQEPLLNSDSELDPVAQPFVPVYNLQQVSPNSLTLLFYS</sequence>
<protein>
    <recommendedName>
        <fullName evidence="4">Beta-casein</fullName>
    </recommendedName>
</protein>
<keyword evidence="11" id="KW-1185">Reference proteome</keyword>
<comment type="function">
    <text evidence="1">Important role in determination of the surface properties of the casein micelles.</text>
</comment>
<dbReference type="Pfam" id="PF00363">
    <property type="entry name" value="Casein"/>
    <property type="match status" value="1"/>
</dbReference>
<dbReference type="Proteomes" id="UP000515202">
    <property type="component" value="Unplaced"/>
</dbReference>
<dbReference type="CTD" id="1447"/>
<dbReference type="RefSeq" id="XP_011358988.1">
    <property type="nucleotide sequence ID" value="XM_011360686.1"/>
</dbReference>
<organism evidence="11 12">
    <name type="scientific">Pteropus vampyrus</name>
    <name type="common">Large flying fox</name>
    <dbReference type="NCBI Taxonomy" id="132908"/>
    <lineage>
        <taxon>Eukaryota</taxon>
        <taxon>Metazoa</taxon>
        <taxon>Chordata</taxon>
        <taxon>Craniata</taxon>
        <taxon>Vertebrata</taxon>
        <taxon>Euteleostomi</taxon>
        <taxon>Mammalia</taxon>
        <taxon>Eutheria</taxon>
        <taxon>Laurasiatheria</taxon>
        <taxon>Chiroptera</taxon>
        <taxon>Yinpterochiroptera</taxon>
        <taxon>Pteropodoidea</taxon>
        <taxon>Pteropodidae</taxon>
        <taxon>Pteropodinae</taxon>
        <taxon>Pteropus</taxon>
    </lineage>
</organism>
<accession>A0A6P3Q4A9</accession>
<dbReference type="PROSITE" id="PS00306">
    <property type="entry name" value="CASEIN_ALPHA_BETA"/>
    <property type="match status" value="1"/>
</dbReference>
<dbReference type="OrthoDB" id="9838331at2759"/>
<evidence type="ECO:0000256" key="8">
    <source>
        <dbReference type="ARBA" id="ARBA00022743"/>
    </source>
</evidence>
<proteinExistence type="inferred from homology"/>
<evidence type="ECO:0000256" key="7">
    <source>
        <dbReference type="ARBA" id="ARBA00022729"/>
    </source>
</evidence>
<dbReference type="KEGG" id="pvp:105292471"/>
<evidence type="ECO:0000256" key="10">
    <source>
        <dbReference type="SAM" id="SignalP"/>
    </source>
</evidence>
<evidence type="ECO:0000313" key="12">
    <source>
        <dbReference type="RefSeq" id="XP_011358988.1"/>
    </source>
</evidence>
<comment type="similarity">
    <text evidence="3">Belongs to the beta-casein family.</text>
</comment>
<keyword evidence="7 10" id="KW-0732">Signal</keyword>
<evidence type="ECO:0000256" key="2">
    <source>
        <dbReference type="ARBA" id="ARBA00004613"/>
    </source>
</evidence>
<evidence type="ECO:0000256" key="5">
    <source>
        <dbReference type="ARBA" id="ARBA00022525"/>
    </source>
</evidence>
<evidence type="ECO:0000256" key="9">
    <source>
        <dbReference type="SAM" id="MobiDB-lite"/>
    </source>
</evidence>
<feature type="compositionally biased region" description="Basic and acidic residues" evidence="9">
    <location>
        <begin position="35"/>
        <end position="56"/>
    </location>
</feature>